<keyword evidence="3" id="KW-1133">Transmembrane helix</keyword>
<gene>
    <name evidence="5" type="ORF">CHC_T00008936001</name>
</gene>
<dbReference type="PhylomeDB" id="R7QPQ7"/>
<dbReference type="KEGG" id="ccp:CHC_T00008936001"/>
<evidence type="ECO:0000256" key="3">
    <source>
        <dbReference type="SAM" id="Phobius"/>
    </source>
</evidence>
<accession>R7QPQ7</accession>
<keyword evidence="6" id="KW-1185">Reference proteome</keyword>
<feature type="transmembrane region" description="Helical" evidence="3">
    <location>
        <begin position="693"/>
        <end position="709"/>
    </location>
</feature>
<dbReference type="OrthoDB" id="4569at2759"/>
<evidence type="ECO:0000256" key="2">
    <source>
        <dbReference type="SAM" id="MobiDB-lite"/>
    </source>
</evidence>
<dbReference type="EMBL" id="HG002185">
    <property type="protein sequence ID" value="CDF40462.1"/>
    <property type="molecule type" value="Genomic_DNA"/>
</dbReference>
<feature type="compositionally biased region" description="Low complexity" evidence="2">
    <location>
        <begin position="659"/>
        <end position="672"/>
    </location>
</feature>
<dbReference type="STRING" id="2769.R7QPQ7"/>
<evidence type="ECO:0000313" key="5">
    <source>
        <dbReference type="EMBL" id="CDF40462.1"/>
    </source>
</evidence>
<dbReference type="PANTHER" id="PTHR11102">
    <property type="entry name" value="SEL-1-LIKE PROTEIN"/>
    <property type="match status" value="1"/>
</dbReference>
<feature type="signal peptide" evidence="4">
    <location>
        <begin position="1"/>
        <end position="24"/>
    </location>
</feature>
<dbReference type="SMART" id="SM00671">
    <property type="entry name" value="SEL1"/>
    <property type="match status" value="9"/>
</dbReference>
<dbReference type="Pfam" id="PF08238">
    <property type="entry name" value="Sel1"/>
    <property type="match status" value="6"/>
</dbReference>
<dbReference type="PANTHER" id="PTHR11102:SF147">
    <property type="entry name" value="SEL1L ADAPTOR SUBUNIT OF ERAD E3 UBIQUITIN LIGASE"/>
    <property type="match status" value="1"/>
</dbReference>
<name>R7QPQ7_CHOCR</name>
<dbReference type="AlphaFoldDB" id="R7QPQ7"/>
<dbReference type="OMA" id="LLGHWMD"/>
<keyword evidence="3" id="KW-0472">Membrane</keyword>
<keyword evidence="4" id="KW-0732">Signal</keyword>
<proteinExistence type="inferred from homology"/>
<dbReference type="Gramene" id="CDF40462">
    <property type="protein sequence ID" value="CDF40462"/>
    <property type="gene ID" value="CHC_T00008936001"/>
</dbReference>
<evidence type="ECO:0000256" key="1">
    <source>
        <dbReference type="ARBA" id="ARBA00038101"/>
    </source>
</evidence>
<dbReference type="RefSeq" id="XP_005710756.1">
    <property type="nucleotide sequence ID" value="XM_005710699.1"/>
</dbReference>
<sequence>MMMKLHLLVTGLCFTIVAMSSVVAEVPTHPPDRHVRSSTLPPQAVSSLHAYGFTLLEPVTPFSPEPEVAEELDEYDKEKEETLLNGIVSSAESLIAHHSDYNSAVRRFRLASILGHSGAAATIGALLMAGDTHLKRDVAAGVASLRRAAQVGQPDALAMLGFLHASGLAERHGVRKGLDQALLYWTIAAETGNVYANSALGFRYMHAIGLRRDYETAARYYKQAARAIAFDGRYWPTPQNFQYGEIPLASSLMSVGRTRFKEGMFKEGPPEPTGDDHEVYHYHRHLAETGDTNSMTLLGSLLLTGGLGMRADHQQARERLRQAAAAGHGEAHGLMGHLALREGNYTAAMTHFRHSAAREDRNGHYALGMIFLHGLGGMKKDLSKAAMHFELAAERDHAKASFELGLMFDHGQGRDKNAEKAMKHFQASAKLGNIQSKFYLGVLLFDRRAAPGSEGNGREALRLFKEVAEAGEWNTLFDLAHSAFDRKDMFGSLYRHSQAAHAGIELGQHNAAMILEMSKEGDMAELSHWSRERMIAEMRELYEMSGLQGHTHSHIRAGDVSYLENNDFWGAFRSYNNSANMGNAEGMFSVGMMHARGEGVQMDREKAMDALFMVTKKDSGSVVAGNVAIVGLRLQWWLGDLWEWWTKVWDKTAPRQNEETSISGDESGTSEDGSGKLSASRAVKDRTTVGDDLALVGGLLAILVTVLLVRSKRLARQNGDSGRVGMVSHVVMGVH</sequence>
<reference evidence="6" key="1">
    <citation type="journal article" date="2013" name="Proc. Natl. Acad. Sci. U.S.A.">
        <title>Genome structure and metabolic features in the red seaweed Chondrus crispus shed light on evolution of the Archaeplastida.</title>
        <authorList>
            <person name="Collen J."/>
            <person name="Porcel B."/>
            <person name="Carre W."/>
            <person name="Ball S.G."/>
            <person name="Chaparro C."/>
            <person name="Tonon T."/>
            <person name="Barbeyron T."/>
            <person name="Michel G."/>
            <person name="Noel B."/>
            <person name="Valentin K."/>
            <person name="Elias M."/>
            <person name="Artiguenave F."/>
            <person name="Arun A."/>
            <person name="Aury J.M."/>
            <person name="Barbosa-Neto J.F."/>
            <person name="Bothwell J.H."/>
            <person name="Bouget F.Y."/>
            <person name="Brillet L."/>
            <person name="Cabello-Hurtado F."/>
            <person name="Capella-Gutierrez S."/>
            <person name="Charrier B."/>
            <person name="Cladiere L."/>
            <person name="Cock J.M."/>
            <person name="Coelho S.M."/>
            <person name="Colleoni C."/>
            <person name="Czjzek M."/>
            <person name="Da Silva C."/>
            <person name="Delage L."/>
            <person name="Denoeud F."/>
            <person name="Deschamps P."/>
            <person name="Dittami S.M."/>
            <person name="Gabaldon T."/>
            <person name="Gachon C.M."/>
            <person name="Groisillier A."/>
            <person name="Herve C."/>
            <person name="Jabbari K."/>
            <person name="Katinka M."/>
            <person name="Kloareg B."/>
            <person name="Kowalczyk N."/>
            <person name="Labadie K."/>
            <person name="Leblanc C."/>
            <person name="Lopez P.J."/>
            <person name="McLachlan D.H."/>
            <person name="Meslet-Cladiere L."/>
            <person name="Moustafa A."/>
            <person name="Nehr Z."/>
            <person name="Nyvall Collen P."/>
            <person name="Panaud O."/>
            <person name="Partensky F."/>
            <person name="Poulain J."/>
            <person name="Rensing S.A."/>
            <person name="Rousvoal S."/>
            <person name="Samson G."/>
            <person name="Symeonidi A."/>
            <person name="Weissenbach J."/>
            <person name="Zambounis A."/>
            <person name="Wincker P."/>
            <person name="Boyen C."/>
        </authorList>
    </citation>
    <scope>NUCLEOTIDE SEQUENCE [LARGE SCALE GENOMIC DNA]</scope>
    <source>
        <strain evidence="6">cv. Stackhouse</strain>
    </source>
</reference>
<comment type="similarity">
    <text evidence="1">Belongs to the sel-1 family.</text>
</comment>
<protein>
    <submittedName>
        <fullName evidence="5">Sel1-repeat containing protein</fullName>
    </submittedName>
</protein>
<feature type="region of interest" description="Disordered" evidence="2">
    <location>
        <begin position="655"/>
        <end position="681"/>
    </location>
</feature>
<keyword evidence="3" id="KW-0812">Transmembrane</keyword>
<dbReference type="Gene3D" id="1.25.40.10">
    <property type="entry name" value="Tetratricopeptide repeat domain"/>
    <property type="match status" value="2"/>
</dbReference>
<feature type="chain" id="PRO_5004454660" evidence="4">
    <location>
        <begin position="25"/>
        <end position="735"/>
    </location>
</feature>
<dbReference type="Proteomes" id="UP000012073">
    <property type="component" value="Unassembled WGS sequence"/>
</dbReference>
<evidence type="ECO:0000313" key="6">
    <source>
        <dbReference type="Proteomes" id="UP000012073"/>
    </source>
</evidence>
<organism evidence="5 6">
    <name type="scientific">Chondrus crispus</name>
    <name type="common">Carrageen Irish moss</name>
    <name type="synonym">Polymorpha crispa</name>
    <dbReference type="NCBI Taxonomy" id="2769"/>
    <lineage>
        <taxon>Eukaryota</taxon>
        <taxon>Rhodophyta</taxon>
        <taxon>Florideophyceae</taxon>
        <taxon>Rhodymeniophycidae</taxon>
        <taxon>Gigartinales</taxon>
        <taxon>Gigartinaceae</taxon>
        <taxon>Chondrus</taxon>
    </lineage>
</organism>
<dbReference type="SUPFAM" id="SSF81901">
    <property type="entry name" value="HCP-like"/>
    <property type="match status" value="2"/>
</dbReference>
<dbReference type="GeneID" id="17318490"/>
<dbReference type="InterPro" id="IPR050767">
    <property type="entry name" value="Sel1_AlgK"/>
</dbReference>
<dbReference type="InterPro" id="IPR006597">
    <property type="entry name" value="Sel1-like"/>
</dbReference>
<dbReference type="InterPro" id="IPR011990">
    <property type="entry name" value="TPR-like_helical_dom_sf"/>
</dbReference>
<evidence type="ECO:0000256" key="4">
    <source>
        <dbReference type="SAM" id="SignalP"/>
    </source>
</evidence>